<reference evidence="3" key="1">
    <citation type="submission" date="2025-08" db="UniProtKB">
        <authorList>
            <consortium name="RefSeq"/>
        </authorList>
    </citation>
    <scope>IDENTIFICATION</scope>
    <source>
        <tissue evidence="3">Total insect</tissue>
    </source>
</reference>
<organism evidence="3">
    <name type="scientific">Thrips palmi</name>
    <name type="common">Melon thrips</name>
    <dbReference type="NCBI Taxonomy" id="161013"/>
    <lineage>
        <taxon>Eukaryota</taxon>
        <taxon>Metazoa</taxon>
        <taxon>Ecdysozoa</taxon>
        <taxon>Arthropoda</taxon>
        <taxon>Hexapoda</taxon>
        <taxon>Insecta</taxon>
        <taxon>Pterygota</taxon>
        <taxon>Neoptera</taxon>
        <taxon>Paraneoptera</taxon>
        <taxon>Thysanoptera</taxon>
        <taxon>Terebrantia</taxon>
        <taxon>Thripoidea</taxon>
        <taxon>Thripidae</taxon>
        <taxon>Thrips</taxon>
    </lineage>
</organism>
<evidence type="ECO:0000313" key="2">
    <source>
        <dbReference type="Proteomes" id="UP000515158"/>
    </source>
</evidence>
<sequence>MAGHLNGVQKLICDELPKSIFIHCSNHSLDLVLQELARQCDMFGDTLVLIKDVSKAILESGKRKAMYANIVIEPCFSDDETSVGGPAAIRPLLSLCPTRCPTRWCIRAPAIRRFDENYGRVRATLRLLVEDTSLRLTDERRATLRGHLRKLDQFSTVLSIKLALLICEPAEQLARALQSTGYTATGAKQAAQALWDTYNAMGEEEFDQAWRETEARNATCNMDLEMPTAPRRRAPPRRLGEVGNAAPVESLSPRTVLRQKFIAVLDRVKNELDRRFNQPGMAHLIKLENVLLQKKPLDSVDDLKHELGVHADDFDCDLLFTQLKIAKLVVPGTVKTVREYAAVLRDLPQVSREMINQVELLVILLLVVPATSATCERSFSALRRIKNYLRATMTQKRLTHLMMCHVHKIRTFTVSVTDVLNEFISRTNERLRVFGPPTPNP</sequence>
<dbReference type="KEGG" id="tpal:117652274"/>
<feature type="domain" description="HAT C-terminal dimerisation" evidence="1">
    <location>
        <begin position="361"/>
        <end position="403"/>
    </location>
</feature>
<dbReference type="GO" id="GO:0046983">
    <property type="term" value="F:protein dimerization activity"/>
    <property type="evidence" value="ECO:0007669"/>
    <property type="project" value="InterPro"/>
</dbReference>
<dbReference type="Proteomes" id="UP000515158">
    <property type="component" value="Unplaced"/>
</dbReference>
<dbReference type="Pfam" id="PF05699">
    <property type="entry name" value="Dimer_Tnp_hAT"/>
    <property type="match status" value="1"/>
</dbReference>
<evidence type="ECO:0000313" key="3">
    <source>
        <dbReference type="RefSeq" id="XP_034252952.1"/>
    </source>
</evidence>
<gene>
    <name evidence="3" type="primary">LOC117652274</name>
</gene>
<dbReference type="InParanoid" id="A0A6P9A501"/>
<dbReference type="RefSeq" id="XP_034252952.1">
    <property type="nucleotide sequence ID" value="XM_034397061.1"/>
</dbReference>
<accession>A0A6P9A501</accession>
<name>A0A6P9A501_THRPL</name>
<dbReference type="InterPro" id="IPR012337">
    <property type="entry name" value="RNaseH-like_sf"/>
</dbReference>
<keyword evidence="2" id="KW-1185">Reference proteome</keyword>
<dbReference type="OrthoDB" id="6611240at2759"/>
<evidence type="ECO:0000259" key="1">
    <source>
        <dbReference type="Pfam" id="PF05699"/>
    </source>
</evidence>
<dbReference type="PANTHER" id="PTHR45749:SF14">
    <property type="entry name" value="TTF-TYPE DOMAIN-CONTAINING PROTEIN"/>
    <property type="match status" value="1"/>
</dbReference>
<dbReference type="AlphaFoldDB" id="A0A6P9A501"/>
<proteinExistence type="predicted"/>
<dbReference type="GeneID" id="117652274"/>
<dbReference type="PANTHER" id="PTHR45749">
    <property type="match status" value="1"/>
</dbReference>
<dbReference type="SUPFAM" id="SSF53098">
    <property type="entry name" value="Ribonuclease H-like"/>
    <property type="match status" value="2"/>
</dbReference>
<protein>
    <submittedName>
        <fullName evidence="3">Uncharacterized protein LOC117652274</fullName>
    </submittedName>
</protein>
<dbReference type="InterPro" id="IPR008906">
    <property type="entry name" value="HATC_C_dom"/>
</dbReference>